<reference evidence="3" key="1">
    <citation type="submission" date="2015-04" db="UniProtKB">
        <authorList>
            <consortium name="EnsemblPlants"/>
        </authorList>
    </citation>
    <scope>IDENTIFICATION</scope>
</reference>
<dbReference type="Gene3D" id="3.80.10.10">
    <property type="entry name" value="Ribonuclease Inhibitor"/>
    <property type="match status" value="2"/>
</dbReference>
<dbReference type="InterPro" id="IPR018451">
    <property type="entry name" value="NAF/FISL_domain"/>
</dbReference>
<evidence type="ECO:0000256" key="1">
    <source>
        <dbReference type="SAM" id="MobiDB-lite"/>
    </source>
</evidence>
<accession>A0A0E0C937</accession>
<name>A0A0E0C937_9ORYZ</name>
<dbReference type="SUPFAM" id="SSF52047">
    <property type="entry name" value="RNI-like"/>
    <property type="match status" value="1"/>
</dbReference>
<organism evidence="3">
    <name type="scientific">Oryza meridionalis</name>
    <dbReference type="NCBI Taxonomy" id="40149"/>
    <lineage>
        <taxon>Eukaryota</taxon>
        <taxon>Viridiplantae</taxon>
        <taxon>Streptophyta</taxon>
        <taxon>Embryophyta</taxon>
        <taxon>Tracheophyta</taxon>
        <taxon>Spermatophyta</taxon>
        <taxon>Magnoliopsida</taxon>
        <taxon>Liliopsida</taxon>
        <taxon>Poales</taxon>
        <taxon>Poaceae</taxon>
        <taxon>BOP clade</taxon>
        <taxon>Oryzoideae</taxon>
        <taxon>Oryzeae</taxon>
        <taxon>Oryzinae</taxon>
        <taxon>Oryza</taxon>
    </lineage>
</organism>
<dbReference type="EnsemblPlants" id="OMERI01G31370.3">
    <property type="protein sequence ID" value="OMERI01G31370.3"/>
    <property type="gene ID" value="OMERI01G31370"/>
</dbReference>
<dbReference type="HOGENOM" id="CLU_493810_0_0_1"/>
<dbReference type="InterPro" id="IPR004041">
    <property type="entry name" value="NAF_dom"/>
</dbReference>
<dbReference type="Gramene" id="OMERI01G31370.3">
    <property type="protein sequence ID" value="OMERI01G31370.3"/>
    <property type="gene ID" value="OMERI01G31370"/>
</dbReference>
<protein>
    <recommendedName>
        <fullName evidence="2">NAF domain-containing protein</fullName>
    </recommendedName>
</protein>
<proteinExistence type="predicted"/>
<dbReference type="InterPro" id="IPR050905">
    <property type="entry name" value="Plant_NBS-LRR"/>
</dbReference>
<feature type="region of interest" description="Disordered" evidence="1">
    <location>
        <begin position="441"/>
        <end position="462"/>
    </location>
</feature>
<dbReference type="AlphaFoldDB" id="A0A0E0C937"/>
<dbReference type="Proteomes" id="UP000008021">
    <property type="component" value="Chromosome 1"/>
</dbReference>
<dbReference type="Gene3D" id="3.30.310.80">
    <property type="entry name" value="Kinase associated domain 1, KA1"/>
    <property type="match status" value="1"/>
</dbReference>
<sequence>MIACWKLLPPLGQLPCLKELHIDTMNALECIDTSFYGDVGFPSLETLQLTQLPELADWCSVDYAFPVLQVVFIRRCPKLKELPPVFPPPVKLKVLESIICMWHTDQRLDTCVTREISLTGLLDLRLHYLESMESADISFDGAGISNDGLRDRRHNLPKGPYIPGFSDSPSTFLRITGMEFISCPNLTLLPDFGCFPALQNLIINNCPELKELPEDGNLTTLTQVLIEHCNKLVSLRSLKNLSFLTKLEIRNCLKLVVLPEMVDFFSLRVMIIHNCPELVSLPEDGLPLTLNFLYLSGCHPLLEEQFEWQHGIEWEKYAMLPSCFYADKSMEDTEDIAEEVLRENDMIEWSIQTSLLHPTDSAASSSSFLQLPAAKYNAQVNLMIPVILCKLHDMDDFCSLRFLKIDQCRQLRSLPWSGLLVSLETFILFGCHQALEEQFQRKEDGARPAPHHRRPRAGAGTRMAMPPEVCTRFHLISLSEGFDLSPLFEHDPAASPGRATACGGGTRFATREAASGVVARLEALATGGATPTRVTRSGARGVRLAVAADRRL</sequence>
<evidence type="ECO:0000259" key="2">
    <source>
        <dbReference type="PROSITE" id="PS50816"/>
    </source>
</evidence>
<evidence type="ECO:0000313" key="4">
    <source>
        <dbReference type="Proteomes" id="UP000008021"/>
    </source>
</evidence>
<dbReference type="PROSITE" id="PS50816">
    <property type="entry name" value="NAF"/>
    <property type="match status" value="1"/>
</dbReference>
<keyword evidence="4" id="KW-1185">Reference proteome</keyword>
<dbReference type="InterPro" id="IPR032675">
    <property type="entry name" value="LRR_dom_sf"/>
</dbReference>
<evidence type="ECO:0000313" key="3">
    <source>
        <dbReference type="EnsemblPlants" id="OMERI01G31370.3"/>
    </source>
</evidence>
<dbReference type="Pfam" id="PF03822">
    <property type="entry name" value="NAF"/>
    <property type="match status" value="1"/>
</dbReference>
<dbReference type="GO" id="GO:0007165">
    <property type="term" value="P:signal transduction"/>
    <property type="evidence" value="ECO:0007669"/>
    <property type="project" value="InterPro"/>
</dbReference>
<feature type="domain" description="NAF" evidence="2">
    <location>
        <begin position="465"/>
        <end position="489"/>
    </location>
</feature>
<dbReference type="PANTHER" id="PTHR33463:SF218">
    <property type="entry name" value="DISEASE RESISTANCE PROTEIN RPS2-LIKE"/>
    <property type="match status" value="1"/>
</dbReference>
<dbReference type="PANTHER" id="PTHR33463">
    <property type="entry name" value="NB-ARC DOMAIN-CONTAINING PROTEIN-RELATED"/>
    <property type="match status" value="1"/>
</dbReference>
<reference evidence="3" key="2">
    <citation type="submission" date="2018-05" db="EMBL/GenBank/DDBJ databases">
        <title>OmerRS3 (Oryza meridionalis Reference Sequence Version 3).</title>
        <authorList>
            <person name="Zhang J."/>
            <person name="Kudrna D."/>
            <person name="Lee S."/>
            <person name="Talag J."/>
            <person name="Welchert J."/>
            <person name="Wing R.A."/>
        </authorList>
    </citation>
    <scope>NUCLEOTIDE SEQUENCE [LARGE SCALE GENOMIC DNA]</scope>
    <source>
        <strain evidence="3">cv. OR44</strain>
    </source>
</reference>